<name>A0A8S3YNZ0_9EUPU</name>
<sequence length="128" mass="14748">ACVILIPSFLCPCPQRNIHVDEEDLPPPPPEVSRVRSVSSPLVEEKHSVNVNVTYDKKLPQVVSCVSVSRMLYKRSTRGKSQRIALTMLSWLHFRYTGRQHQRNLRSVSFKKYVDLITYEQECLASMC</sequence>
<keyword evidence="2" id="KW-1185">Reference proteome</keyword>
<dbReference type="EMBL" id="CAJHNH020000358">
    <property type="protein sequence ID" value="CAG5117165.1"/>
    <property type="molecule type" value="Genomic_DNA"/>
</dbReference>
<feature type="non-terminal residue" evidence="1">
    <location>
        <position position="128"/>
    </location>
</feature>
<proteinExistence type="predicted"/>
<evidence type="ECO:0000313" key="2">
    <source>
        <dbReference type="Proteomes" id="UP000678393"/>
    </source>
</evidence>
<dbReference type="Proteomes" id="UP000678393">
    <property type="component" value="Unassembled WGS sequence"/>
</dbReference>
<dbReference type="AlphaFoldDB" id="A0A8S3YNZ0"/>
<feature type="non-terminal residue" evidence="1">
    <location>
        <position position="1"/>
    </location>
</feature>
<evidence type="ECO:0000313" key="1">
    <source>
        <dbReference type="EMBL" id="CAG5117165.1"/>
    </source>
</evidence>
<accession>A0A8S3YNZ0</accession>
<organism evidence="1 2">
    <name type="scientific">Candidula unifasciata</name>
    <dbReference type="NCBI Taxonomy" id="100452"/>
    <lineage>
        <taxon>Eukaryota</taxon>
        <taxon>Metazoa</taxon>
        <taxon>Spiralia</taxon>
        <taxon>Lophotrochozoa</taxon>
        <taxon>Mollusca</taxon>
        <taxon>Gastropoda</taxon>
        <taxon>Heterobranchia</taxon>
        <taxon>Euthyneura</taxon>
        <taxon>Panpulmonata</taxon>
        <taxon>Eupulmonata</taxon>
        <taxon>Stylommatophora</taxon>
        <taxon>Helicina</taxon>
        <taxon>Helicoidea</taxon>
        <taxon>Geomitridae</taxon>
        <taxon>Candidula</taxon>
    </lineage>
</organism>
<reference evidence="1" key="1">
    <citation type="submission" date="2021-04" db="EMBL/GenBank/DDBJ databases">
        <authorList>
            <consortium name="Molecular Ecology Group"/>
        </authorList>
    </citation>
    <scope>NUCLEOTIDE SEQUENCE</scope>
</reference>
<gene>
    <name evidence="1" type="ORF">CUNI_LOCUS2723</name>
</gene>
<comment type="caution">
    <text evidence="1">The sequence shown here is derived from an EMBL/GenBank/DDBJ whole genome shotgun (WGS) entry which is preliminary data.</text>
</comment>
<protein>
    <submittedName>
        <fullName evidence="1">Uncharacterized protein</fullName>
    </submittedName>
</protein>